<dbReference type="EMBL" id="MFMS01000006">
    <property type="protein sequence ID" value="OGG85564.1"/>
    <property type="molecule type" value="Genomic_DNA"/>
</dbReference>
<protein>
    <submittedName>
        <fullName evidence="2">Uncharacterized protein</fullName>
    </submittedName>
</protein>
<evidence type="ECO:0000313" key="2">
    <source>
        <dbReference type="EMBL" id="OGG85564.1"/>
    </source>
</evidence>
<gene>
    <name evidence="2" type="ORF">A2392_02200</name>
</gene>
<sequence length="529" mass="57355">MSVYKFYPKVLLATVLLFVVSINGLAHAQITTGLTDALTNTDLSSNDSKKGDPVRVVEDISETSTTNLIRNTLTSQNTTEIAKGIAELVEKEKTLDPSAYAAAKELQQQLSSEFVKFLGGQGEGQGGKVPFVQNYGARGQGTADKVAGAYLFNNKAGDSGGQCNVESSHKVRTAVYNSYLKARQDAEQGGALACQTEESTEQNQNHTSLLHKLLGDFANCRDELCQVFDGQRELYSRAVVAQADDLEAIRNAQGFIPQRVCRDANDANGQSRQICDIVTPPSLMADAASFNLVQLPGLSLLNVDEFDEVVSNTMSNLTNQVVNGQNGVLGLSGNSDYAQNTFGESGNLSYADALAKDDISKYQSGGGGGSGGENNPIANKLRIEKEFSSMMEQIVNDVQGLEERLAAKRTEFRRCFDLELPNRLVTTKRDAAISLETSTTVIEVLTNLNQQYSSASSSADRNDVLRAFIELRNQGAFHTKQENQELKLTFLNLTFKQWVERFKYDTALESKRCGGPFDYEGGGGGGGSI</sequence>
<name>A0A1F6FI82_9BACT</name>
<dbReference type="AlphaFoldDB" id="A0A1F6FI82"/>
<comment type="caution">
    <text evidence="2">The sequence shown here is derived from an EMBL/GenBank/DDBJ whole genome shotgun (WGS) entry which is preliminary data.</text>
</comment>
<keyword evidence="1" id="KW-0732">Signal</keyword>
<evidence type="ECO:0000256" key="1">
    <source>
        <dbReference type="SAM" id="SignalP"/>
    </source>
</evidence>
<feature type="signal peptide" evidence="1">
    <location>
        <begin position="1"/>
        <end position="28"/>
    </location>
</feature>
<accession>A0A1F6FI82</accession>
<reference evidence="2 3" key="1">
    <citation type="journal article" date="2016" name="Nat. Commun.">
        <title>Thousands of microbial genomes shed light on interconnected biogeochemical processes in an aquifer system.</title>
        <authorList>
            <person name="Anantharaman K."/>
            <person name="Brown C.T."/>
            <person name="Hug L.A."/>
            <person name="Sharon I."/>
            <person name="Castelle C.J."/>
            <person name="Probst A.J."/>
            <person name="Thomas B.C."/>
            <person name="Singh A."/>
            <person name="Wilkins M.J."/>
            <person name="Karaoz U."/>
            <person name="Brodie E.L."/>
            <person name="Williams K.H."/>
            <person name="Hubbard S.S."/>
            <person name="Banfield J.F."/>
        </authorList>
    </citation>
    <scope>NUCLEOTIDE SEQUENCE [LARGE SCALE GENOMIC DNA]</scope>
</reference>
<feature type="chain" id="PRO_5009524398" evidence="1">
    <location>
        <begin position="29"/>
        <end position="529"/>
    </location>
</feature>
<organism evidence="2 3">
    <name type="scientific">Candidatus Kaiserbacteria bacterium RIFOXYB1_FULL_46_14</name>
    <dbReference type="NCBI Taxonomy" id="1798531"/>
    <lineage>
        <taxon>Bacteria</taxon>
        <taxon>Candidatus Kaiseribacteriota</taxon>
    </lineage>
</organism>
<evidence type="ECO:0000313" key="3">
    <source>
        <dbReference type="Proteomes" id="UP000177395"/>
    </source>
</evidence>
<proteinExistence type="predicted"/>
<dbReference type="STRING" id="1798531.A2392_02200"/>
<dbReference type="Proteomes" id="UP000177395">
    <property type="component" value="Unassembled WGS sequence"/>
</dbReference>